<dbReference type="PANTHER" id="PTHR31650">
    <property type="entry name" value="O-ACYLTRANSFERASE (WSD1-LIKE) FAMILY PROTEIN"/>
    <property type="match status" value="1"/>
</dbReference>
<dbReference type="GO" id="GO:0008374">
    <property type="term" value="F:O-acyltransferase activity"/>
    <property type="evidence" value="ECO:0007669"/>
    <property type="project" value="InterPro"/>
</dbReference>
<protein>
    <recommendedName>
        <fullName evidence="1">O-acyltransferase WSD1 C-terminal domain-containing protein</fullName>
    </recommendedName>
</protein>
<dbReference type="Proteomes" id="UP001153712">
    <property type="component" value="Chromosome 3"/>
</dbReference>
<evidence type="ECO:0000313" key="2">
    <source>
        <dbReference type="EMBL" id="CAG9860666.1"/>
    </source>
</evidence>
<name>A0A9N9XSV4_PHYSR</name>
<dbReference type="AlphaFoldDB" id="A0A9N9XSV4"/>
<dbReference type="PANTHER" id="PTHR31650:SF1">
    <property type="entry name" value="WAX ESTER SYNTHASE_DIACYLGLYCEROL ACYLTRANSFERASE 4-RELATED"/>
    <property type="match status" value="1"/>
</dbReference>
<dbReference type="OrthoDB" id="619536at2759"/>
<keyword evidence="3" id="KW-1185">Reference proteome</keyword>
<dbReference type="GO" id="GO:0019432">
    <property type="term" value="P:triglyceride biosynthetic process"/>
    <property type="evidence" value="ECO:0007669"/>
    <property type="project" value="TreeGrafter"/>
</dbReference>
<dbReference type="InterPro" id="IPR009721">
    <property type="entry name" value="O-acyltransferase_WSD1_C"/>
</dbReference>
<dbReference type="Pfam" id="PF06974">
    <property type="entry name" value="WS_DGAT_C"/>
    <property type="match status" value="1"/>
</dbReference>
<reference evidence="2" key="1">
    <citation type="submission" date="2022-01" db="EMBL/GenBank/DDBJ databases">
        <authorList>
            <person name="King R."/>
        </authorList>
    </citation>
    <scope>NUCLEOTIDE SEQUENCE</scope>
</reference>
<dbReference type="InterPro" id="IPR045034">
    <property type="entry name" value="O-acyltransferase_WSD1-like"/>
</dbReference>
<accession>A0A9N9XSV4</accession>
<sequence length="448" mass="51296">MAITVMIILSLKNNDFPTFVEAIKNRITTEILSKSKAFPKLTSTFHRVLGYGYFLKTTLKAEELVSTIKIEKNNEYYAKTHDEIFAEFSTRDLPRKNTVTWEMIIIDAPASWKLKENFTENQVVMIVRMHHGVGDGIAVTNLLVKLLSSEPIDFIKHAAESMKKRPAPKRLPISEHLYQLHLFLLTPGYILWNKLVNKSRKKAFKSPAVSRKRAFYTGSDLDGSLVQTVKRIKGKVGDSAFLEIMLTAVSKSLNNYFDKTNQRAPDKILQLVPFMATMPSSAEDSKLLNTFSLLHFPLPVALKSDSFVSRLNKVKEYSRYSRNLIDIQARQFFWNYLNQILPVHLYFLLENFDNTIIIVSNIPGCPKLSIWDNEVDHVYFVPPQLNTGIVYTFFTYDDKLQICVGFDENVLKFVEHSSKIAQDVFGAIKDFDEEVNGEKMKILGLNVS</sequence>
<dbReference type="GO" id="GO:0005886">
    <property type="term" value="C:plasma membrane"/>
    <property type="evidence" value="ECO:0007669"/>
    <property type="project" value="TreeGrafter"/>
</dbReference>
<gene>
    <name evidence="2" type="ORF">PHYEVI_LOCUS7015</name>
</gene>
<proteinExistence type="predicted"/>
<organism evidence="2 3">
    <name type="scientific">Phyllotreta striolata</name>
    <name type="common">Striped flea beetle</name>
    <name type="synonym">Crioceris striolata</name>
    <dbReference type="NCBI Taxonomy" id="444603"/>
    <lineage>
        <taxon>Eukaryota</taxon>
        <taxon>Metazoa</taxon>
        <taxon>Ecdysozoa</taxon>
        <taxon>Arthropoda</taxon>
        <taxon>Hexapoda</taxon>
        <taxon>Insecta</taxon>
        <taxon>Pterygota</taxon>
        <taxon>Neoptera</taxon>
        <taxon>Endopterygota</taxon>
        <taxon>Coleoptera</taxon>
        <taxon>Polyphaga</taxon>
        <taxon>Cucujiformia</taxon>
        <taxon>Chrysomeloidea</taxon>
        <taxon>Chrysomelidae</taxon>
        <taxon>Galerucinae</taxon>
        <taxon>Alticini</taxon>
        <taxon>Phyllotreta</taxon>
    </lineage>
</organism>
<evidence type="ECO:0000313" key="3">
    <source>
        <dbReference type="Proteomes" id="UP001153712"/>
    </source>
</evidence>
<dbReference type="EMBL" id="OU900096">
    <property type="protein sequence ID" value="CAG9860666.1"/>
    <property type="molecule type" value="Genomic_DNA"/>
</dbReference>
<evidence type="ECO:0000259" key="1">
    <source>
        <dbReference type="Pfam" id="PF06974"/>
    </source>
</evidence>
<feature type="domain" description="O-acyltransferase WSD1 C-terminal" evidence="1">
    <location>
        <begin position="289"/>
        <end position="413"/>
    </location>
</feature>